<dbReference type="PROSITE" id="PS51257">
    <property type="entry name" value="PROKAR_LIPOPROTEIN"/>
    <property type="match status" value="1"/>
</dbReference>
<gene>
    <name evidence="3" type="ORF">ACTOB_005158</name>
</gene>
<evidence type="ECO:0000256" key="2">
    <source>
        <dbReference type="SAM" id="SignalP"/>
    </source>
</evidence>
<feature type="chain" id="PRO_5046487766" description="Lipoprotein" evidence="2">
    <location>
        <begin position="30"/>
        <end position="229"/>
    </location>
</feature>
<dbReference type="RefSeq" id="WP_284914395.1">
    <property type="nucleotide sequence ID" value="NZ_CP126980.1"/>
</dbReference>
<sequence>MLKRAGLFMSVAVGALALTAACSSSDSTAAGSTSGSSAAAGSGAATTAAATEAATGATTAPAQGTPVRTKATPTSDPGDGDMLAGLGADADWKKFIEKCDAPQKVMIQKVVTADVNGDGTFDALVAHACSPITSYWPTVVDVFDGASSSSKPKRLGTLLQDVGPDDMPYLDTLKVRKGVVTIEAYGVDKETDASCPSIYYTYEYKYTGAKFARISRGAGNANHCPDIKN</sequence>
<proteinExistence type="predicted"/>
<organism evidence="3 4">
    <name type="scientific">Actinoplanes oblitus</name>
    <dbReference type="NCBI Taxonomy" id="3040509"/>
    <lineage>
        <taxon>Bacteria</taxon>
        <taxon>Bacillati</taxon>
        <taxon>Actinomycetota</taxon>
        <taxon>Actinomycetes</taxon>
        <taxon>Micromonosporales</taxon>
        <taxon>Micromonosporaceae</taxon>
        <taxon>Actinoplanes</taxon>
    </lineage>
</organism>
<reference evidence="3 4" key="1">
    <citation type="submission" date="2023-06" db="EMBL/GenBank/DDBJ databases">
        <authorList>
            <person name="Yushchuk O."/>
            <person name="Binda E."/>
            <person name="Ruckert-Reed C."/>
            <person name="Fedorenko V."/>
            <person name="Kalinowski J."/>
            <person name="Marinelli F."/>
        </authorList>
    </citation>
    <scope>NUCLEOTIDE SEQUENCE [LARGE SCALE GENOMIC DNA]</scope>
    <source>
        <strain evidence="3 4">NRRL 3884</strain>
    </source>
</reference>
<keyword evidence="2" id="KW-0732">Signal</keyword>
<evidence type="ECO:0000313" key="4">
    <source>
        <dbReference type="Proteomes" id="UP001240150"/>
    </source>
</evidence>
<feature type="compositionally biased region" description="Low complexity" evidence="1">
    <location>
        <begin position="52"/>
        <end position="62"/>
    </location>
</feature>
<feature type="signal peptide" evidence="2">
    <location>
        <begin position="1"/>
        <end position="29"/>
    </location>
</feature>
<name>A0ABY8W6R8_9ACTN</name>
<accession>A0ABY8W6R8</accession>
<dbReference type="EMBL" id="CP126980">
    <property type="protein sequence ID" value="WIM93187.1"/>
    <property type="molecule type" value="Genomic_DNA"/>
</dbReference>
<evidence type="ECO:0000313" key="3">
    <source>
        <dbReference type="EMBL" id="WIM93187.1"/>
    </source>
</evidence>
<evidence type="ECO:0000256" key="1">
    <source>
        <dbReference type="SAM" id="MobiDB-lite"/>
    </source>
</evidence>
<keyword evidence="4" id="KW-1185">Reference proteome</keyword>
<evidence type="ECO:0008006" key="5">
    <source>
        <dbReference type="Google" id="ProtNLM"/>
    </source>
</evidence>
<dbReference type="Proteomes" id="UP001240150">
    <property type="component" value="Chromosome"/>
</dbReference>
<protein>
    <recommendedName>
        <fullName evidence="5">Lipoprotein</fullName>
    </recommendedName>
</protein>
<feature type="region of interest" description="Disordered" evidence="1">
    <location>
        <begin position="52"/>
        <end position="83"/>
    </location>
</feature>